<name>A0A6P1E147_LENHI</name>
<protein>
    <submittedName>
        <fullName evidence="4">Hsp20 family protein</fullName>
    </submittedName>
</protein>
<dbReference type="CDD" id="cd06471">
    <property type="entry name" value="ACD_LpsHSP_like"/>
    <property type="match status" value="1"/>
</dbReference>
<proteinExistence type="inferred from homology"/>
<comment type="similarity">
    <text evidence="1 2">Belongs to the small heat shock protein (HSP20) family.</text>
</comment>
<dbReference type="Proteomes" id="UP000465035">
    <property type="component" value="Chromosome"/>
</dbReference>
<feature type="domain" description="SHSP" evidence="3">
    <location>
        <begin position="31"/>
        <end position="144"/>
    </location>
</feature>
<evidence type="ECO:0000256" key="1">
    <source>
        <dbReference type="PROSITE-ProRule" id="PRU00285"/>
    </source>
</evidence>
<dbReference type="EMBL" id="CP047121">
    <property type="protein sequence ID" value="QHB50867.1"/>
    <property type="molecule type" value="Genomic_DNA"/>
</dbReference>
<dbReference type="InterPro" id="IPR002068">
    <property type="entry name" value="A-crystallin/Hsp20_dom"/>
</dbReference>
<dbReference type="Gene3D" id="2.60.40.790">
    <property type="match status" value="1"/>
</dbReference>
<dbReference type="SUPFAM" id="SSF49764">
    <property type="entry name" value="HSP20-like chaperones"/>
    <property type="match status" value="1"/>
</dbReference>
<evidence type="ECO:0000256" key="2">
    <source>
        <dbReference type="RuleBase" id="RU003616"/>
    </source>
</evidence>
<organism evidence="4 5">
    <name type="scientific">Lentilactobacillus hilgardii</name>
    <name type="common">Lactobacillus hilgardii</name>
    <dbReference type="NCBI Taxonomy" id="1588"/>
    <lineage>
        <taxon>Bacteria</taxon>
        <taxon>Bacillati</taxon>
        <taxon>Bacillota</taxon>
        <taxon>Bacilli</taxon>
        <taxon>Lactobacillales</taxon>
        <taxon>Lactobacillaceae</taxon>
        <taxon>Lentilactobacillus</taxon>
    </lineage>
</organism>
<gene>
    <name evidence="4" type="ORF">GQR93_00830</name>
</gene>
<evidence type="ECO:0000313" key="4">
    <source>
        <dbReference type="EMBL" id="QHB50867.1"/>
    </source>
</evidence>
<dbReference type="Pfam" id="PF00011">
    <property type="entry name" value="HSP20"/>
    <property type="match status" value="1"/>
</dbReference>
<dbReference type="GeneID" id="69056895"/>
<evidence type="ECO:0000259" key="3">
    <source>
        <dbReference type="PROSITE" id="PS01031"/>
    </source>
</evidence>
<dbReference type="PROSITE" id="PS01031">
    <property type="entry name" value="SHSP"/>
    <property type="match status" value="1"/>
</dbReference>
<dbReference type="AlphaFoldDB" id="A0A6P1E147"/>
<accession>A0A6P1E147</accession>
<reference evidence="4 5" key="1">
    <citation type="submission" date="2019-12" db="EMBL/GenBank/DDBJ databases">
        <title>Lactobacillus hilgardii FLUB.</title>
        <authorList>
            <person name="Gustaw K."/>
        </authorList>
    </citation>
    <scope>NUCLEOTIDE SEQUENCE [LARGE SCALE GENOMIC DNA]</scope>
    <source>
        <strain evidence="4 5">FLUB</strain>
    </source>
</reference>
<evidence type="ECO:0000313" key="5">
    <source>
        <dbReference type="Proteomes" id="UP000465035"/>
    </source>
</evidence>
<dbReference type="RefSeq" id="WP_003551336.1">
    <property type="nucleotide sequence ID" value="NZ_CABKOL010000106.1"/>
</dbReference>
<dbReference type="SMR" id="A0A6P1E147"/>
<sequence>MANEMMNRFAVDPFFDRLARRFFSPTEWENDSVNMGALKTDIKETDQDYMVKVDVPGIDKKNIHLAYNDGDLALNIDQTHASEKKDEQGRVIASERSHGVMSRTYELPSVDRDHISAQVENGVLNIVLPKAAKSNDKNSQIEIQ</sequence>
<dbReference type="InterPro" id="IPR031107">
    <property type="entry name" value="Small_HSP"/>
</dbReference>
<dbReference type="InterPro" id="IPR008978">
    <property type="entry name" value="HSP20-like_chaperone"/>
</dbReference>
<dbReference type="PANTHER" id="PTHR11527">
    <property type="entry name" value="HEAT-SHOCK PROTEIN 20 FAMILY MEMBER"/>
    <property type="match status" value="1"/>
</dbReference>